<feature type="compositionally biased region" description="Low complexity" evidence="1">
    <location>
        <begin position="9"/>
        <end position="25"/>
    </location>
</feature>
<evidence type="ECO:0000259" key="3">
    <source>
        <dbReference type="Pfam" id="PF19343"/>
    </source>
</evidence>
<feature type="region of interest" description="Disordered" evidence="1">
    <location>
        <begin position="227"/>
        <end position="341"/>
    </location>
</feature>
<dbReference type="EMBL" id="QEAO01000004">
    <property type="protein sequence ID" value="TPX36624.1"/>
    <property type="molecule type" value="Genomic_DNA"/>
</dbReference>
<dbReference type="Pfam" id="PF14613">
    <property type="entry name" value="HAM1_C"/>
    <property type="match status" value="1"/>
</dbReference>
<dbReference type="GeneID" id="42002356"/>
<gene>
    <name evidence="4" type="ORF">SmJEL517_g01131</name>
</gene>
<evidence type="ECO:0000259" key="2">
    <source>
        <dbReference type="Pfam" id="PF14613"/>
    </source>
</evidence>
<dbReference type="RefSeq" id="XP_031026838.1">
    <property type="nucleotide sequence ID" value="XM_031167059.1"/>
</dbReference>
<comment type="caution">
    <text evidence="4">The sequence shown here is derived from an EMBL/GenBank/DDBJ whole genome shotgun (WGS) entry which is preliminary data.</text>
</comment>
<reference evidence="4 5" key="1">
    <citation type="journal article" date="2019" name="Sci. Rep.">
        <title>Comparative genomics of chytrid fungi reveal insights into the obligate biotrophic and pathogenic lifestyle of Synchytrium endobioticum.</title>
        <authorList>
            <person name="van de Vossenberg B.T.L.H."/>
            <person name="Warris S."/>
            <person name="Nguyen H.D.T."/>
            <person name="van Gent-Pelzer M.P.E."/>
            <person name="Joly D.L."/>
            <person name="van de Geest H.C."/>
            <person name="Bonants P.J.M."/>
            <person name="Smith D.S."/>
            <person name="Levesque C.A."/>
            <person name="van der Lee T.A.J."/>
        </authorList>
    </citation>
    <scope>NUCLEOTIDE SEQUENCE [LARGE SCALE GENOMIC DNA]</scope>
    <source>
        <strain evidence="4 5">JEL517</strain>
    </source>
</reference>
<dbReference type="GO" id="GO:0008289">
    <property type="term" value="F:lipid binding"/>
    <property type="evidence" value="ECO:0007669"/>
    <property type="project" value="InterPro"/>
</dbReference>
<evidence type="ECO:0000256" key="1">
    <source>
        <dbReference type="SAM" id="MobiDB-lite"/>
    </source>
</evidence>
<dbReference type="AlphaFoldDB" id="A0A507CFC0"/>
<protein>
    <submittedName>
        <fullName evidence="4">Uncharacterized protein</fullName>
    </submittedName>
</protein>
<dbReference type="Pfam" id="PF19343">
    <property type="entry name" value="HAM1_N"/>
    <property type="match status" value="1"/>
</dbReference>
<evidence type="ECO:0000313" key="4">
    <source>
        <dbReference type="EMBL" id="TPX36624.1"/>
    </source>
</evidence>
<organism evidence="4 5">
    <name type="scientific">Synchytrium microbalum</name>
    <dbReference type="NCBI Taxonomy" id="1806994"/>
    <lineage>
        <taxon>Eukaryota</taxon>
        <taxon>Fungi</taxon>
        <taxon>Fungi incertae sedis</taxon>
        <taxon>Chytridiomycota</taxon>
        <taxon>Chytridiomycota incertae sedis</taxon>
        <taxon>Chytridiomycetes</taxon>
        <taxon>Synchytriales</taxon>
        <taxon>Synchytriaceae</taxon>
        <taxon>Synchytrium</taxon>
    </lineage>
</organism>
<dbReference type="STRING" id="1806994.A0A507CFC0"/>
<proteinExistence type="predicted"/>
<feature type="domain" description="HAM1-like N-terminal" evidence="3">
    <location>
        <begin position="74"/>
        <end position="691"/>
    </location>
</feature>
<dbReference type="SUPFAM" id="SSF55394">
    <property type="entry name" value="Bactericidal permeability-increasing protein, BPI"/>
    <property type="match status" value="1"/>
</dbReference>
<dbReference type="OrthoDB" id="19394at2759"/>
<dbReference type="PANTHER" id="PTHR31138">
    <property type="entry name" value="CHROMOSOME 19, WHOLE GENOME SHOTGUN SEQUENCE"/>
    <property type="match status" value="1"/>
</dbReference>
<feature type="region of interest" description="Disordered" evidence="1">
    <location>
        <begin position="1"/>
        <end position="58"/>
    </location>
</feature>
<dbReference type="Gene3D" id="3.15.10.10">
    <property type="entry name" value="Bactericidal permeability-increasing protein, domain 1"/>
    <property type="match status" value="1"/>
</dbReference>
<keyword evidence="5" id="KW-1185">Reference proteome</keyword>
<dbReference type="InterPro" id="IPR017943">
    <property type="entry name" value="Bactericidal_perm-incr_a/b_dom"/>
</dbReference>
<accession>A0A507CFC0</accession>
<name>A0A507CFC0_9FUNG</name>
<dbReference type="Proteomes" id="UP000319731">
    <property type="component" value="Unassembled WGS sequence"/>
</dbReference>
<sequence>MPTADYNQPTPSLTSPRRTTKTPSTYGSTGYSLQPELPTTPPRRSGGPALNYMATPPRTPTTIFRSGADYGISEREAGVQQQLKVLAAFEALRDGKLPTNEQLFKIIDQLASAPFLQQNRGRLSAEGRRALRNFERVAETLKRVISEKNANENIQHFIYHTRAASRDGAGGISAPALSDVQKGFSSMYNLGRLLLTNEEFRDLLYEFSATLQEVFFGTAQKVSAAKPAERKASQWGLDESKKRSKASMFDTTRRSQRSSTDSLGRTYKPGPVPDSLTVTGAGPQALPVTVHKSVPKSSTSSPESASPADASTENPPSEHLLSAGESSSSEKGLAGSIKSALGGESASGKVISALTESVQELPNEQLTLIMEKFRRVMSELQEYDEYQEAVSYMITLARQMGAVGFHHADASRRRGGSVADPNIRQAQHELFKLVENFANGQSLEPLFDSLFNIRSSMNSDRELRGLAHDVAHFLESSLKDPDFIEDQDYTYKGSQLINRARRILLDKYKVDTKNALDSIQAVLDGFSSDELTQKFGQDVRVLTQDLFLDENGRITIKTSLISDVFSVILPIVIEQIRYLPIPRIEHVDQTYHIIVENIILTSDTFLPINATFQNYLEIKIKNAALIALRRNDSSALSHGFTLNLHQIQANIEDMPFYFKRKTFPSITDCGVFLIPFTLAPIGITVMVKVAIDKDSRNRTLVPRRIRAFVDQLELNIHDSQYDTLYKALSPVLNNVLKTQIASAIETQVFDSIMSADEAITDWKVKHLLSEGPEYETDSEEGGGGGGGEGGRRLASKSTMSKFLGSIGASRASGISLKGQRKRPALGLGRGGGGKAGGYTSAWQTEIFD</sequence>
<feature type="region of interest" description="Disordered" evidence="1">
    <location>
        <begin position="814"/>
        <end position="848"/>
    </location>
</feature>
<feature type="domain" description="HAM1-like C-terminal" evidence="2">
    <location>
        <begin position="709"/>
        <end position="759"/>
    </location>
</feature>
<dbReference type="InterPro" id="IPR045967">
    <property type="entry name" value="HAM1-like_N"/>
</dbReference>
<dbReference type="PANTHER" id="PTHR31138:SF1">
    <property type="entry name" value="PDZ DOMAIN-CONTAINING PROTEIN"/>
    <property type="match status" value="1"/>
</dbReference>
<evidence type="ECO:0000313" key="5">
    <source>
        <dbReference type="Proteomes" id="UP000319731"/>
    </source>
</evidence>
<feature type="compositionally biased region" description="Gly residues" evidence="1">
    <location>
        <begin position="827"/>
        <end position="836"/>
    </location>
</feature>
<feature type="region of interest" description="Disordered" evidence="1">
    <location>
        <begin position="772"/>
        <end position="794"/>
    </location>
</feature>
<dbReference type="InterPro" id="IPR027842">
    <property type="entry name" value="HAM1-like_C"/>
</dbReference>
<feature type="compositionally biased region" description="Low complexity" evidence="1">
    <location>
        <begin position="288"/>
        <end position="313"/>
    </location>
</feature>